<keyword evidence="1" id="KW-0479">Metal-binding</keyword>
<comment type="caution">
    <text evidence="8">The sequence shown here is derived from an EMBL/GenBank/DDBJ whole genome shotgun (WGS) entry which is preliminary data.</text>
</comment>
<dbReference type="GO" id="GO:0061630">
    <property type="term" value="F:ubiquitin protein ligase activity"/>
    <property type="evidence" value="ECO:0007669"/>
    <property type="project" value="TreeGrafter"/>
</dbReference>
<feature type="domain" description="RING-type" evidence="5">
    <location>
        <begin position="179"/>
        <end position="207"/>
    </location>
</feature>
<dbReference type="PANTHER" id="PTHR21319:SF53">
    <property type="entry name" value="RING FINGER AND CHY ZINC FINGER DOMAIN-CONTAINING PROTEIN 1"/>
    <property type="match status" value="1"/>
</dbReference>
<dbReference type="Proteomes" id="UP001237642">
    <property type="component" value="Unassembled WGS sequence"/>
</dbReference>
<evidence type="ECO:0000256" key="4">
    <source>
        <dbReference type="PROSITE-ProRule" id="PRU00601"/>
    </source>
</evidence>
<dbReference type="PROSITE" id="PS50089">
    <property type="entry name" value="ZF_RING_2"/>
    <property type="match status" value="1"/>
</dbReference>
<dbReference type="PROSITE" id="PS51266">
    <property type="entry name" value="ZF_CHY"/>
    <property type="match status" value="1"/>
</dbReference>
<evidence type="ECO:0000256" key="2">
    <source>
        <dbReference type="ARBA" id="ARBA00022771"/>
    </source>
</evidence>
<dbReference type="EMBL" id="JAUIZM010000018">
    <property type="protein sequence ID" value="KAK1352247.1"/>
    <property type="molecule type" value="Genomic_DNA"/>
</dbReference>
<dbReference type="Gene3D" id="3.30.40.10">
    <property type="entry name" value="Zinc/RING finger domain, C3HC4 (zinc finger)"/>
    <property type="match status" value="1"/>
</dbReference>
<dbReference type="InterPro" id="IPR017921">
    <property type="entry name" value="Znf_CTCHY"/>
</dbReference>
<evidence type="ECO:0000259" key="6">
    <source>
        <dbReference type="PROSITE" id="PS51266"/>
    </source>
</evidence>
<dbReference type="InterPro" id="IPR013083">
    <property type="entry name" value="Znf_RING/FYVE/PHD"/>
</dbReference>
<keyword evidence="2 4" id="KW-0863">Zinc-finger</keyword>
<dbReference type="InterPro" id="IPR037274">
    <property type="entry name" value="Znf_CHY_sf"/>
</dbReference>
<reference evidence="8" key="2">
    <citation type="submission" date="2023-05" db="EMBL/GenBank/DDBJ databases">
        <authorList>
            <person name="Schelkunov M.I."/>
        </authorList>
    </citation>
    <scope>NUCLEOTIDE SEQUENCE</scope>
    <source>
        <strain evidence="8">Hsosn_3</strain>
        <tissue evidence="8">Leaf</tissue>
    </source>
</reference>
<keyword evidence="3" id="KW-0862">Zinc</keyword>
<dbReference type="InterPro" id="IPR001841">
    <property type="entry name" value="Znf_RING"/>
</dbReference>
<dbReference type="GO" id="GO:0016567">
    <property type="term" value="P:protein ubiquitination"/>
    <property type="evidence" value="ECO:0007669"/>
    <property type="project" value="TreeGrafter"/>
</dbReference>
<evidence type="ECO:0000256" key="1">
    <source>
        <dbReference type="ARBA" id="ARBA00022723"/>
    </source>
</evidence>
<protein>
    <submittedName>
        <fullName evidence="8">E3 ubiquitin-protein like</fullName>
    </submittedName>
</protein>
<dbReference type="AlphaFoldDB" id="A0AAD8LXI7"/>
<dbReference type="SUPFAM" id="SSF161219">
    <property type="entry name" value="CHY zinc finger-like"/>
    <property type="match status" value="1"/>
</dbReference>
<dbReference type="GO" id="GO:0006511">
    <property type="term" value="P:ubiquitin-dependent protein catabolic process"/>
    <property type="evidence" value="ECO:0007669"/>
    <property type="project" value="TreeGrafter"/>
</dbReference>
<proteinExistence type="predicted"/>
<sequence>MLPGKEVLDLSAPLLGSNNCHEAIDNTCINTDNSTNNQLLDKGYLKYGCTHLPRRCRIRAPCCNEIFNCRHCHDELKNNLDKDGHKMPRKQTSQLICSLCNTEQEFQQICINCGVCMGRYFCGICKVVTDDPSKTIYHCLSCGACCGAKPELQPSHCNKCQCCREKTHTCIEGVLHRDCPICFEYLIETPGPFSTLPCGHMMHNSCLLKLNRFGYFAMIEVPQLVVIAPIATLTTPFIISTLVEINMYDLASLWQMLKFYHFHSSK</sequence>
<feature type="domain" description="CHY-type" evidence="6">
    <location>
        <begin position="42"/>
        <end position="115"/>
    </location>
</feature>
<evidence type="ECO:0000256" key="3">
    <source>
        <dbReference type="ARBA" id="ARBA00022833"/>
    </source>
</evidence>
<name>A0AAD8LXI7_9APIA</name>
<feature type="domain" description="CTCHY-type" evidence="7">
    <location>
        <begin position="117"/>
        <end position="178"/>
    </location>
</feature>
<organism evidence="8 9">
    <name type="scientific">Heracleum sosnowskyi</name>
    <dbReference type="NCBI Taxonomy" id="360622"/>
    <lineage>
        <taxon>Eukaryota</taxon>
        <taxon>Viridiplantae</taxon>
        <taxon>Streptophyta</taxon>
        <taxon>Embryophyta</taxon>
        <taxon>Tracheophyta</taxon>
        <taxon>Spermatophyta</taxon>
        <taxon>Magnoliopsida</taxon>
        <taxon>eudicotyledons</taxon>
        <taxon>Gunneridae</taxon>
        <taxon>Pentapetalae</taxon>
        <taxon>asterids</taxon>
        <taxon>campanulids</taxon>
        <taxon>Apiales</taxon>
        <taxon>Apiaceae</taxon>
        <taxon>Apioideae</taxon>
        <taxon>apioid superclade</taxon>
        <taxon>Tordylieae</taxon>
        <taxon>Tordyliinae</taxon>
        <taxon>Heracleum</taxon>
    </lineage>
</organism>
<accession>A0AAD8LXI7</accession>
<dbReference type="SUPFAM" id="SSF57850">
    <property type="entry name" value="RING/U-box"/>
    <property type="match status" value="1"/>
</dbReference>
<dbReference type="PANTHER" id="PTHR21319">
    <property type="entry name" value="RING FINGER AND CHY ZINC FINGER DOMAIN-CONTAINING PROTEIN 1"/>
    <property type="match status" value="1"/>
</dbReference>
<gene>
    <name evidence="8" type="ORF">POM88_053511</name>
</gene>
<dbReference type="InterPro" id="IPR008913">
    <property type="entry name" value="Znf_CHY"/>
</dbReference>
<evidence type="ECO:0000259" key="7">
    <source>
        <dbReference type="PROSITE" id="PS51270"/>
    </source>
</evidence>
<evidence type="ECO:0000313" key="9">
    <source>
        <dbReference type="Proteomes" id="UP001237642"/>
    </source>
</evidence>
<dbReference type="Pfam" id="PF05495">
    <property type="entry name" value="zf-CHY"/>
    <property type="match status" value="1"/>
</dbReference>
<dbReference type="PROSITE" id="PS51270">
    <property type="entry name" value="ZF_CTCHY"/>
    <property type="match status" value="1"/>
</dbReference>
<dbReference type="GO" id="GO:0008270">
    <property type="term" value="F:zinc ion binding"/>
    <property type="evidence" value="ECO:0007669"/>
    <property type="project" value="UniProtKB-KW"/>
</dbReference>
<evidence type="ECO:0000259" key="5">
    <source>
        <dbReference type="PROSITE" id="PS50089"/>
    </source>
</evidence>
<reference evidence="8" key="1">
    <citation type="submission" date="2023-02" db="EMBL/GenBank/DDBJ databases">
        <title>Genome of toxic invasive species Heracleum sosnowskyi carries increased number of genes despite the absence of recent whole-genome duplications.</title>
        <authorList>
            <person name="Schelkunov M."/>
            <person name="Shtratnikova V."/>
            <person name="Makarenko M."/>
            <person name="Klepikova A."/>
            <person name="Omelchenko D."/>
            <person name="Novikova G."/>
            <person name="Obukhova E."/>
            <person name="Bogdanov V."/>
            <person name="Penin A."/>
            <person name="Logacheva M."/>
        </authorList>
    </citation>
    <scope>NUCLEOTIDE SEQUENCE</scope>
    <source>
        <strain evidence="8">Hsosn_3</strain>
        <tissue evidence="8">Leaf</tissue>
    </source>
</reference>
<dbReference type="SUPFAM" id="SSF161245">
    <property type="entry name" value="Zinc hairpin stack"/>
    <property type="match status" value="1"/>
</dbReference>
<dbReference type="InterPro" id="IPR037275">
    <property type="entry name" value="Znf_CTCHY_sf"/>
</dbReference>
<evidence type="ECO:0000313" key="8">
    <source>
        <dbReference type="EMBL" id="KAK1352247.1"/>
    </source>
</evidence>
<keyword evidence="9" id="KW-1185">Reference proteome</keyword>
<dbReference type="GO" id="GO:0005634">
    <property type="term" value="C:nucleus"/>
    <property type="evidence" value="ECO:0007669"/>
    <property type="project" value="TreeGrafter"/>
</dbReference>